<feature type="region of interest" description="Disordered" evidence="1">
    <location>
        <begin position="32"/>
        <end position="104"/>
    </location>
</feature>
<dbReference type="EnsemblPlants" id="OB07G18670.1">
    <property type="protein sequence ID" value="OB07G18670.1"/>
    <property type="gene ID" value="OB07G18670"/>
</dbReference>
<reference evidence="2" key="1">
    <citation type="journal article" date="2013" name="Nat. Commun.">
        <title>Whole-genome sequencing of Oryza brachyantha reveals mechanisms underlying Oryza genome evolution.</title>
        <authorList>
            <person name="Chen J."/>
            <person name="Huang Q."/>
            <person name="Gao D."/>
            <person name="Wang J."/>
            <person name="Lang Y."/>
            <person name="Liu T."/>
            <person name="Li B."/>
            <person name="Bai Z."/>
            <person name="Luis Goicoechea J."/>
            <person name="Liang C."/>
            <person name="Chen C."/>
            <person name="Zhang W."/>
            <person name="Sun S."/>
            <person name="Liao Y."/>
            <person name="Zhang X."/>
            <person name="Yang L."/>
            <person name="Song C."/>
            <person name="Wang M."/>
            <person name="Shi J."/>
            <person name="Liu G."/>
            <person name="Liu J."/>
            <person name="Zhou H."/>
            <person name="Zhou W."/>
            <person name="Yu Q."/>
            <person name="An N."/>
            <person name="Chen Y."/>
            <person name="Cai Q."/>
            <person name="Wang B."/>
            <person name="Liu B."/>
            <person name="Min J."/>
            <person name="Huang Y."/>
            <person name="Wu H."/>
            <person name="Li Z."/>
            <person name="Zhang Y."/>
            <person name="Yin Y."/>
            <person name="Song W."/>
            <person name="Jiang J."/>
            <person name="Jackson S.A."/>
            <person name="Wing R.A."/>
            <person name="Wang J."/>
            <person name="Chen M."/>
        </authorList>
    </citation>
    <scope>NUCLEOTIDE SEQUENCE [LARGE SCALE GENOMIC DNA]</scope>
    <source>
        <strain evidence="2">cv. IRGC 101232</strain>
    </source>
</reference>
<sequence length="104" mass="11091">MEVTGKMPARVKRIRFADSQIECEVMLPLSVAGGGASSSMAGDQAAQRKPKRKRCATSADKDASGDDDKWESMGNEDVDFAISDTDDDGAHADGPVGWEVNESQ</sequence>
<dbReference type="Gramene" id="OB07G18670.1">
    <property type="protein sequence ID" value="OB07G18670.1"/>
    <property type="gene ID" value="OB07G18670"/>
</dbReference>
<organism evidence="2">
    <name type="scientific">Oryza brachyantha</name>
    <name type="common">malo sina</name>
    <dbReference type="NCBI Taxonomy" id="4533"/>
    <lineage>
        <taxon>Eukaryota</taxon>
        <taxon>Viridiplantae</taxon>
        <taxon>Streptophyta</taxon>
        <taxon>Embryophyta</taxon>
        <taxon>Tracheophyta</taxon>
        <taxon>Spermatophyta</taxon>
        <taxon>Magnoliopsida</taxon>
        <taxon>Liliopsida</taxon>
        <taxon>Poales</taxon>
        <taxon>Poaceae</taxon>
        <taxon>BOP clade</taxon>
        <taxon>Oryzoideae</taxon>
        <taxon>Oryzeae</taxon>
        <taxon>Oryzinae</taxon>
        <taxon>Oryza</taxon>
    </lineage>
</organism>
<dbReference type="HOGENOM" id="CLU_145678_0_0_1"/>
<feature type="compositionally biased region" description="Basic and acidic residues" evidence="1">
    <location>
        <begin position="59"/>
        <end position="71"/>
    </location>
</feature>
<protein>
    <submittedName>
        <fullName evidence="2">Uncharacterized protein</fullName>
    </submittedName>
</protein>
<evidence type="ECO:0000256" key="1">
    <source>
        <dbReference type="SAM" id="MobiDB-lite"/>
    </source>
</evidence>
<reference evidence="2" key="2">
    <citation type="submission" date="2013-04" db="UniProtKB">
        <authorList>
            <consortium name="EnsemblPlants"/>
        </authorList>
    </citation>
    <scope>IDENTIFICATION</scope>
</reference>
<dbReference type="Proteomes" id="UP000006038">
    <property type="component" value="Chromosome 7"/>
</dbReference>
<accession>J3MKD5</accession>
<evidence type="ECO:0000313" key="3">
    <source>
        <dbReference type="Proteomes" id="UP000006038"/>
    </source>
</evidence>
<proteinExistence type="predicted"/>
<feature type="compositionally biased region" description="Acidic residues" evidence="1">
    <location>
        <begin position="74"/>
        <end position="87"/>
    </location>
</feature>
<keyword evidence="3" id="KW-1185">Reference proteome</keyword>
<evidence type="ECO:0000313" key="2">
    <source>
        <dbReference type="EnsemblPlants" id="OB07G18670.1"/>
    </source>
</evidence>
<name>J3MKD5_ORYBR</name>
<dbReference type="AlphaFoldDB" id="J3MKD5"/>